<evidence type="ECO:0000313" key="3">
    <source>
        <dbReference type="EMBL" id="SHN01674.1"/>
    </source>
</evidence>
<protein>
    <submittedName>
        <fullName evidence="3">Lysophospholipase L1</fullName>
    </submittedName>
</protein>
<dbReference type="InterPro" id="IPR008999">
    <property type="entry name" value="Actin-crosslinking"/>
</dbReference>
<dbReference type="SUPFAM" id="SSF50405">
    <property type="entry name" value="Actin-crosslinking proteins"/>
    <property type="match status" value="2"/>
</dbReference>
<name>A0A1M7NEK7_9ACTN</name>
<evidence type="ECO:0000256" key="1">
    <source>
        <dbReference type="SAM" id="SignalP"/>
    </source>
</evidence>
<dbReference type="Proteomes" id="UP000184111">
    <property type="component" value="Unassembled WGS sequence"/>
</dbReference>
<dbReference type="PANTHER" id="PTHR43784">
    <property type="entry name" value="GDSL-LIKE LIPASE/ACYLHYDROLASE, PUTATIVE (AFU_ORTHOLOGUE AFUA_2G00820)-RELATED"/>
    <property type="match status" value="1"/>
</dbReference>
<dbReference type="InterPro" id="IPR053140">
    <property type="entry name" value="GDSL_Rv0518-like"/>
</dbReference>
<feature type="chain" id="PRO_5012161374" evidence="1">
    <location>
        <begin position="35"/>
        <end position="565"/>
    </location>
</feature>
<dbReference type="STRING" id="310782.SAMN05216499_11870"/>
<reference evidence="3 4" key="1">
    <citation type="submission" date="2016-11" db="EMBL/GenBank/DDBJ databases">
        <authorList>
            <person name="Jaros S."/>
            <person name="Januszkiewicz K."/>
            <person name="Wedrychowicz H."/>
        </authorList>
    </citation>
    <scope>NUCLEOTIDE SEQUENCE [LARGE SCALE GENOMIC DNA]</scope>
    <source>
        <strain evidence="3 4">CGMCC 4.2025</strain>
    </source>
</reference>
<dbReference type="PANTHER" id="PTHR43784:SF2">
    <property type="entry name" value="GDSL-LIKE LIPASE_ACYLHYDROLASE, PUTATIVE (AFU_ORTHOLOGUE AFUA_2G00820)-RELATED"/>
    <property type="match status" value="1"/>
</dbReference>
<dbReference type="InterPro" id="IPR036514">
    <property type="entry name" value="SGNH_hydro_sf"/>
</dbReference>
<evidence type="ECO:0000313" key="4">
    <source>
        <dbReference type="Proteomes" id="UP000184111"/>
    </source>
</evidence>
<organism evidence="3 4">
    <name type="scientific">Actinacidiphila paucisporea</name>
    <dbReference type="NCBI Taxonomy" id="310782"/>
    <lineage>
        <taxon>Bacteria</taxon>
        <taxon>Bacillati</taxon>
        <taxon>Actinomycetota</taxon>
        <taxon>Actinomycetes</taxon>
        <taxon>Kitasatosporales</taxon>
        <taxon>Streptomycetaceae</taxon>
        <taxon>Actinacidiphila</taxon>
    </lineage>
</organism>
<dbReference type="AlphaFoldDB" id="A0A1M7NEK7"/>
<dbReference type="Gene3D" id="2.80.10.50">
    <property type="match status" value="1"/>
</dbReference>
<dbReference type="CDD" id="cd00257">
    <property type="entry name" value="beta-trefoil_FSCN-like"/>
    <property type="match status" value="1"/>
</dbReference>
<evidence type="ECO:0000259" key="2">
    <source>
        <dbReference type="Pfam" id="PF13472"/>
    </source>
</evidence>
<dbReference type="Gene3D" id="3.40.50.1110">
    <property type="entry name" value="SGNH hydrolase"/>
    <property type="match status" value="1"/>
</dbReference>
<dbReference type="Pfam" id="PF13472">
    <property type="entry name" value="Lipase_GDSL_2"/>
    <property type="match status" value="1"/>
</dbReference>
<sequence length="565" mass="56794">MQRHTRSVRRAAVLAAAVLAVGLSVSAPATGATAATPVAPAPARASGAAPAAVPAPAPVAPAVADGWTGTWSVSPQSGGPSYNQQTLRQIVRTGIGGTAARVRISNAFGSAPLTVADVHLAQRTSGSSVNTGTDRAVTFGGQTTVTVPAGGSAVSDSAAFTVPALSDVAVSLYLPQPTGSATYHQQGTQTNFLAGGDVSASGTLNGASTSGSYSFLTNLDVQNAAAQGAVVTLGASITDGVASAQDSNRRWPNDLARRLADSGRTVGVLNQGISGNKLLSDGAGQSALTRFDRDVIGQPGVRWVVLSDDPINDLGSGNPPSGAQLISGIQQLISRAHQAGLSFLCSTLTPYQGSGGWTQAGENARAAINAFVRGSGSGCDGLIDQDTATHDPANPTRYLPAYDAGDHLHPNEAGLQAIADAVNLSYFAPATQPGGSGIALRAHANGKYVTAPNGGASALIASADSAGTASQFDELNQGNGLVALRAHANGMIVTAENAGAAPLIANRTAVGSWETFQLIQNPDHSVSLKAQVNGKYVTAENGGAASLIANRDAVGPWEEFDLVTS</sequence>
<dbReference type="EMBL" id="FRBI01000018">
    <property type="protein sequence ID" value="SHN01674.1"/>
    <property type="molecule type" value="Genomic_DNA"/>
</dbReference>
<dbReference type="InterPro" id="IPR013830">
    <property type="entry name" value="SGNH_hydro"/>
</dbReference>
<keyword evidence="1" id="KW-0732">Signal</keyword>
<dbReference type="RefSeq" id="WP_200804505.1">
    <property type="nucleotide sequence ID" value="NZ_FRBI01000018.1"/>
</dbReference>
<feature type="domain" description="SGNH hydrolase-type esterase" evidence="2">
    <location>
        <begin position="233"/>
        <end position="416"/>
    </location>
</feature>
<dbReference type="CDD" id="cd01830">
    <property type="entry name" value="XynE_like"/>
    <property type="match status" value="1"/>
</dbReference>
<keyword evidence="4" id="KW-1185">Reference proteome</keyword>
<dbReference type="SUPFAM" id="SSF52266">
    <property type="entry name" value="SGNH hydrolase"/>
    <property type="match status" value="1"/>
</dbReference>
<proteinExistence type="predicted"/>
<gene>
    <name evidence="3" type="ORF">SAMN05216499_11870</name>
</gene>
<accession>A0A1M7NEK7</accession>
<feature type="signal peptide" evidence="1">
    <location>
        <begin position="1"/>
        <end position="34"/>
    </location>
</feature>